<dbReference type="InterPro" id="IPR036770">
    <property type="entry name" value="Ankyrin_rpt-contain_sf"/>
</dbReference>
<dbReference type="SUPFAM" id="SSF48403">
    <property type="entry name" value="Ankyrin repeat"/>
    <property type="match status" value="3"/>
</dbReference>
<evidence type="ECO:0000256" key="2">
    <source>
        <dbReference type="ARBA" id="ARBA00023043"/>
    </source>
</evidence>
<dbReference type="SMART" id="SM00248">
    <property type="entry name" value="ANK"/>
    <property type="match status" value="22"/>
</dbReference>
<sequence length="846" mass="93999">MSIVELIQRGDLVAIQKSVLPTSINQLDHNGNSLLGTASINDNAAVIELLLKIGADVNLKNTDGKSPMSIASRHGNFQAMRALGTQKWDVSEQGYGVLLDCVQYNNSEIIEWLYHQGITQSLFDDAEKLPIVQAIYYGQLNIVKKLVELGFDVNQFESCGNKNSPLMMATYWEKVDIIQYLLGIPQLNLDSQRQGHQSLMVAIDRKNHSIVHRLLEAGINPNDYDPDIDFVPMVQAGYAGIPDIAKELIKYGAKIDAIDRRNESALTLASYWGYHELVRYLLSENIDLTSHNQGKVSLLKAIDQDNHRIVKYLLEAGQNANSEDPEVDKVPIIVASYKDNEKIIKSLLEYGADINAIGPDSSTSLTTSAYWGHEKALDCLLEHGVALEKGKKQGFRALITSIDRGYYRITRKLLKAGVNPGDYDPEIDHVPMVSAGNNGTVKTLEILVEFNHDINSVRHDNHTALTIASYWNHEAAVIAIIEANVAMEKHRQGWRALIIAIERGYHRIVRLLLKAGVDASSFDAEVDKIPFIVAACEGNVETLKILIGAGYDPNINGANNENPLSSAVFWDHYDATKYLIESTSLGKNGKMIEIAIGVAEKRSHSRIAALLSEFLQNMESSVLDNIFACIKTGDISVVNNYILANPESVFLRLQPTDQTPLMLASIENQPAIVESLLDHGAHIDASDNERQTSLILATRLGHQEVVRILLQRGANPNLTMGPQNRTSLMIAIENEQNEIFNMLIQHEANHGYPDLRLRTPLMYAAEQGRDHMLQTLIEKGARIQDRDGEDSSAVMLASYKEHQKTAQILLESGATIETRDLNKMSGIEWSTALIKQFARKSLASFF</sequence>
<dbReference type="Pfam" id="PF13637">
    <property type="entry name" value="Ank_4"/>
    <property type="match status" value="1"/>
</dbReference>
<evidence type="ECO:0008006" key="6">
    <source>
        <dbReference type="Google" id="ProtNLM"/>
    </source>
</evidence>
<feature type="repeat" description="ANK" evidence="3">
    <location>
        <begin position="789"/>
        <end position="821"/>
    </location>
</feature>
<feature type="repeat" description="ANK" evidence="3">
    <location>
        <begin position="30"/>
        <end position="62"/>
    </location>
</feature>
<feature type="repeat" description="ANK" evidence="3">
    <location>
        <begin position="689"/>
        <end position="721"/>
    </location>
</feature>
<dbReference type="Gene3D" id="1.25.40.20">
    <property type="entry name" value="Ankyrin repeat-containing domain"/>
    <property type="match status" value="5"/>
</dbReference>
<organism evidence="4 5">
    <name type="scientific">Basidiobolus ranarum</name>
    <dbReference type="NCBI Taxonomy" id="34480"/>
    <lineage>
        <taxon>Eukaryota</taxon>
        <taxon>Fungi</taxon>
        <taxon>Fungi incertae sedis</taxon>
        <taxon>Zoopagomycota</taxon>
        <taxon>Entomophthoromycotina</taxon>
        <taxon>Basidiobolomycetes</taxon>
        <taxon>Basidiobolales</taxon>
        <taxon>Basidiobolaceae</taxon>
        <taxon>Basidiobolus</taxon>
    </lineage>
</organism>
<evidence type="ECO:0000256" key="1">
    <source>
        <dbReference type="ARBA" id="ARBA00022737"/>
    </source>
</evidence>
<dbReference type="PROSITE" id="PS50297">
    <property type="entry name" value="ANK_REP_REGION"/>
    <property type="match status" value="5"/>
</dbReference>
<feature type="repeat" description="ANK" evidence="3">
    <location>
        <begin position="492"/>
        <end position="524"/>
    </location>
</feature>
<feature type="repeat" description="ANK" evidence="3">
    <location>
        <begin position="327"/>
        <end position="359"/>
    </location>
</feature>
<accession>A0ABR2WQ93</accession>
<dbReference type="InterPro" id="IPR002110">
    <property type="entry name" value="Ankyrin_rpt"/>
</dbReference>
<keyword evidence="5" id="KW-1185">Reference proteome</keyword>
<proteinExistence type="predicted"/>
<reference evidence="4 5" key="1">
    <citation type="submission" date="2023-04" db="EMBL/GenBank/DDBJ databases">
        <title>Genome of Basidiobolus ranarum AG-B5.</title>
        <authorList>
            <person name="Stajich J.E."/>
            <person name="Carter-House D."/>
            <person name="Gryganskyi A."/>
        </authorList>
    </citation>
    <scope>NUCLEOTIDE SEQUENCE [LARGE SCALE GENOMIC DNA]</scope>
    <source>
        <strain evidence="4 5">AG-B5</strain>
    </source>
</reference>
<feature type="repeat" description="ANK" evidence="3">
    <location>
        <begin position="194"/>
        <end position="226"/>
    </location>
</feature>
<feature type="repeat" description="ANK" evidence="3">
    <location>
        <begin position="293"/>
        <end position="325"/>
    </location>
</feature>
<dbReference type="Pfam" id="PF12796">
    <property type="entry name" value="Ank_2"/>
    <property type="match status" value="7"/>
</dbReference>
<protein>
    <recommendedName>
        <fullName evidence="6">Ankyrin</fullName>
    </recommendedName>
</protein>
<keyword evidence="1" id="KW-0677">Repeat</keyword>
<gene>
    <name evidence="4" type="ORF">K7432_009404</name>
</gene>
<comment type="caution">
    <text evidence="4">The sequence shown here is derived from an EMBL/GenBank/DDBJ whole genome shotgun (WGS) entry which is preliminary data.</text>
</comment>
<feature type="repeat" description="ANK" evidence="3">
    <location>
        <begin position="756"/>
        <end position="788"/>
    </location>
</feature>
<evidence type="ECO:0000313" key="4">
    <source>
        <dbReference type="EMBL" id="KAK9763693.1"/>
    </source>
</evidence>
<evidence type="ECO:0000313" key="5">
    <source>
        <dbReference type="Proteomes" id="UP001479436"/>
    </source>
</evidence>
<dbReference type="EMBL" id="JASJQH010000578">
    <property type="protein sequence ID" value="KAK9763693.1"/>
    <property type="molecule type" value="Genomic_DNA"/>
</dbReference>
<dbReference type="PANTHER" id="PTHR24198:SF165">
    <property type="entry name" value="ANKYRIN REPEAT-CONTAINING PROTEIN-RELATED"/>
    <property type="match status" value="1"/>
</dbReference>
<feature type="repeat" description="ANK" evidence="3">
    <location>
        <begin position="656"/>
        <end position="688"/>
    </location>
</feature>
<keyword evidence="2 3" id="KW-0040">ANK repeat</keyword>
<name>A0ABR2WQ93_9FUNG</name>
<dbReference type="PROSITE" id="PS50088">
    <property type="entry name" value="ANK_REPEAT"/>
    <property type="match status" value="9"/>
</dbReference>
<dbReference type="Proteomes" id="UP001479436">
    <property type="component" value="Unassembled WGS sequence"/>
</dbReference>
<evidence type="ECO:0000256" key="3">
    <source>
        <dbReference type="PROSITE-ProRule" id="PRU00023"/>
    </source>
</evidence>
<dbReference type="PANTHER" id="PTHR24198">
    <property type="entry name" value="ANKYRIN REPEAT AND PROTEIN KINASE DOMAIN-CONTAINING PROTEIN"/>
    <property type="match status" value="1"/>
</dbReference>